<name>A0A8J5YLC3_9ROSI</name>
<dbReference type="PANTHER" id="PTHR46033">
    <property type="entry name" value="PROTEIN MAIN-LIKE 2"/>
    <property type="match status" value="1"/>
</dbReference>
<dbReference type="InterPro" id="IPR044824">
    <property type="entry name" value="MAIN-like"/>
</dbReference>
<comment type="caution">
    <text evidence="2">The sequence shown here is derived from an EMBL/GenBank/DDBJ whole genome shotgun (WGS) entry which is preliminary data.</text>
</comment>
<dbReference type="EMBL" id="JAHUZN010000010">
    <property type="protein sequence ID" value="KAG8481336.1"/>
    <property type="molecule type" value="Genomic_DNA"/>
</dbReference>
<feature type="domain" description="Aminotransferase-like plant mobile" evidence="1">
    <location>
        <begin position="5"/>
        <end position="129"/>
    </location>
</feature>
<dbReference type="Pfam" id="PF10536">
    <property type="entry name" value="PMD"/>
    <property type="match status" value="1"/>
</dbReference>
<organism evidence="2 3">
    <name type="scientific">Gossypium anomalum</name>
    <dbReference type="NCBI Taxonomy" id="47600"/>
    <lineage>
        <taxon>Eukaryota</taxon>
        <taxon>Viridiplantae</taxon>
        <taxon>Streptophyta</taxon>
        <taxon>Embryophyta</taxon>
        <taxon>Tracheophyta</taxon>
        <taxon>Spermatophyta</taxon>
        <taxon>Magnoliopsida</taxon>
        <taxon>eudicotyledons</taxon>
        <taxon>Gunneridae</taxon>
        <taxon>Pentapetalae</taxon>
        <taxon>rosids</taxon>
        <taxon>malvids</taxon>
        <taxon>Malvales</taxon>
        <taxon>Malvaceae</taxon>
        <taxon>Malvoideae</taxon>
        <taxon>Gossypium</taxon>
    </lineage>
</organism>
<dbReference type="AlphaFoldDB" id="A0A8J5YLC3"/>
<dbReference type="GO" id="GO:0010073">
    <property type="term" value="P:meristem maintenance"/>
    <property type="evidence" value="ECO:0007669"/>
    <property type="project" value="InterPro"/>
</dbReference>
<reference evidence="2 3" key="1">
    <citation type="journal article" date="2021" name="bioRxiv">
        <title>The Gossypium anomalum genome as a resource for cotton improvement and evolutionary analysis of hybrid incompatibility.</title>
        <authorList>
            <person name="Grover C.E."/>
            <person name="Yuan D."/>
            <person name="Arick M.A."/>
            <person name="Miller E.R."/>
            <person name="Hu G."/>
            <person name="Peterson D.G."/>
            <person name="Wendel J.F."/>
            <person name="Udall J.A."/>
        </authorList>
    </citation>
    <scope>NUCLEOTIDE SEQUENCE [LARGE SCALE GENOMIC DNA]</scope>
    <source>
        <strain evidence="2">JFW-Udall</strain>
        <tissue evidence="2">Leaf</tissue>
    </source>
</reference>
<evidence type="ECO:0000259" key="1">
    <source>
        <dbReference type="Pfam" id="PF10536"/>
    </source>
</evidence>
<evidence type="ECO:0000313" key="3">
    <source>
        <dbReference type="Proteomes" id="UP000701853"/>
    </source>
</evidence>
<dbReference type="PANTHER" id="PTHR46033:SF8">
    <property type="entry name" value="PROTEIN MAINTENANCE OF MERISTEMS-LIKE"/>
    <property type="match status" value="1"/>
</dbReference>
<dbReference type="InterPro" id="IPR019557">
    <property type="entry name" value="AminoTfrase-like_pln_mobile"/>
</dbReference>
<gene>
    <name evidence="2" type="ORF">CXB51_026289</name>
</gene>
<accession>A0A8J5YLC3</accession>
<protein>
    <recommendedName>
        <fullName evidence="1">Aminotransferase-like plant mobile domain-containing protein</fullName>
    </recommendedName>
</protein>
<keyword evidence="3" id="KW-1185">Reference proteome</keyword>
<proteinExistence type="predicted"/>
<dbReference type="Proteomes" id="UP000701853">
    <property type="component" value="Chromosome 10"/>
</dbReference>
<evidence type="ECO:0000313" key="2">
    <source>
        <dbReference type="EMBL" id="KAG8481336.1"/>
    </source>
</evidence>
<sequence>MLVGYKLDHTLISALVERWRPETHIFHFSCDECTITLEDVALQLGLPMDGPIITGSVVIPSKKDFSEAFLGKLSNKFYSGRIDTKWLETNFKYLPTDTPDIVKEQYAQTFIHRLIGGILMLDKSQNLVHISHGPGGGYLFYVPSEQPIYVSISDKETNFAVTARHKSIAQAGSTREEQQELARLPQGVYRHLGSSDRILTHPQAFFLIEHDDLFGVHTLVQSSRQVVSTIGGGEE</sequence>
<dbReference type="OrthoDB" id="994845at2759"/>